<dbReference type="OrthoDB" id="3250324at2759"/>
<protein>
    <recommendedName>
        <fullName evidence="2">HAT C-terminal dimerisation domain-containing protein</fullName>
    </recommendedName>
</protein>
<evidence type="ECO:0000313" key="3">
    <source>
        <dbReference type="EMBL" id="KAF5342876.1"/>
    </source>
</evidence>
<dbReference type="AlphaFoldDB" id="A0A8H5CJD1"/>
<evidence type="ECO:0000259" key="2">
    <source>
        <dbReference type="Pfam" id="PF05699"/>
    </source>
</evidence>
<dbReference type="InterPro" id="IPR008906">
    <property type="entry name" value="HATC_C_dom"/>
</dbReference>
<evidence type="ECO:0000313" key="4">
    <source>
        <dbReference type="Proteomes" id="UP000559256"/>
    </source>
</evidence>
<dbReference type="EMBL" id="JAACJM010000154">
    <property type="protein sequence ID" value="KAF5342876.1"/>
    <property type="molecule type" value="Genomic_DNA"/>
</dbReference>
<proteinExistence type="predicted"/>
<dbReference type="Proteomes" id="UP000559256">
    <property type="component" value="Unassembled WGS sequence"/>
</dbReference>
<reference evidence="3 4" key="1">
    <citation type="journal article" date="2020" name="ISME J.">
        <title>Uncovering the hidden diversity of litter-decomposition mechanisms in mushroom-forming fungi.</title>
        <authorList>
            <person name="Floudas D."/>
            <person name="Bentzer J."/>
            <person name="Ahren D."/>
            <person name="Johansson T."/>
            <person name="Persson P."/>
            <person name="Tunlid A."/>
        </authorList>
    </citation>
    <scope>NUCLEOTIDE SEQUENCE [LARGE SCALE GENOMIC DNA]</scope>
    <source>
        <strain evidence="3 4">CBS 291.85</strain>
    </source>
</reference>
<dbReference type="GO" id="GO:0046983">
    <property type="term" value="F:protein dimerization activity"/>
    <property type="evidence" value="ECO:0007669"/>
    <property type="project" value="InterPro"/>
</dbReference>
<comment type="caution">
    <text evidence="3">The sequence shown here is derived from an EMBL/GenBank/DDBJ whole genome shotgun (WGS) entry which is preliminary data.</text>
</comment>
<feature type="region of interest" description="Disordered" evidence="1">
    <location>
        <begin position="1"/>
        <end position="23"/>
    </location>
</feature>
<dbReference type="InterPro" id="IPR012337">
    <property type="entry name" value="RNaseH-like_sf"/>
</dbReference>
<name>A0A8H5CJD1_9AGAR</name>
<dbReference type="SUPFAM" id="SSF53098">
    <property type="entry name" value="Ribonuclease H-like"/>
    <property type="match status" value="1"/>
</dbReference>
<evidence type="ECO:0000256" key="1">
    <source>
        <dbReference type="SAM" id="MobiDB-lite"/>
    </source>
</evidence>
<organism evidence="3 4">
    <name type="scientific">Tetrapyrgos nigripes</name>
    <dbReference type="NCBI Taxonomy" id="182062"/>
    <lineage>
        <taxon>Eukaryota</taxon>
        <taxon>Fungi</taxon>
        <taxon>Dikarya</taxon>
        <taxon>Basidiomycota</taxon>
        <taxon>Agaricomycotina</taxon>
        <taxon>Agaricomycetes</taxon>
        <taxon>Agaricomycetidae</taxon>
        <taxon>Agaricales</taxon>
        <taxon>Marasmiineae</taxon>
        <taxon>Marasmiaceae</taxon>
        <taxon>Tetrapyrgos</taxon>
    </lineage>
</organism>
<gene>
    <name evidence="3" type="ORF">D9758_016086</name>
</gene>
<feature type="domain" description="HAT C-terminal dimerisation" evidence="2">
    <location>
        <begin position="2"/>
        <end position="44"/>
    </location>
</feature>
<feature type="compositionally biased region" description="Low complexity" evidence="1">
    <location>
        <begin position="9"/>
        <end position="19"/>
    </location>
</feature>
<dbReference type="Pfam" id="PF05699">
    <property type="entry name" value="Dimer_Tnp_hAT"/>
    <property type="match status" value="1"/>
</dbReference>
<keyword evidence="4" id="KW-1185">Reference proteome</keyword>
<sequence>MDILPVQGSSVSSERVFSSAGEDTTKRHSWMHHDLMEALQMLKFSLKRGTPINFTVGMKAEEEIDRLLGLLAAKDEVLEDKNVRLQDILSMLESQDSLEEDIHHAEGT</sequence>
<accession>A0A8H5CJD1</accession>